<organism evidence="2 3">
    <name type="scientific">Streptomyces galilaeus</name>
    <dbReference type="NCBI Taxonomy" id="33899"/>
    <lineage>
        <taxon>Bacteria</taxon>
        <taxon>Bacillati</taxon>
        <taxon>Actinomycetota</taxon>
        <taxon>Actinomycetes</taxon>
        <taxon>Kitasatosporales</taxon>
        <taxon>Streptomycetaceae</taxon>
        <taxon>Streptomyces</taxon>
    </lineage>
</organism>
<accession>A0ABW9IVQ4</accession>
<reference evidence="2 3" key="1">
    <citation type="submission" date="2024-12" db="EMBL/GenBank/DDBJ databases">
        <title>Forecasting of Potato common scab and diversities of Pathogenic streptomyces spp. in china.</title>
        <authorList>
            <person name="Handique U."/>
            <person name="Wu J."/>
        </authorList>
    </citation>
    <scope>NUCLEOTIDE SEQUENCE [LARGE SCALE GENOMIC DNA]</scope>
    <source>
        <strain evidence="2 3">ZRIMU1585</strain>
    </source>
</reference>
<protein>
    <submittedName>
        <fullName evidence="2">Uncharacterized protein</fullName>
    </submittedName>
</protein>
<evidence type="ECO:0000256" key="1">
    <source>
        <dbReference type="SAM" id="MobiDB-lite"/>
    </source>
</evidence>
<evidence type="ECO:0000313" key="2">
    <source>
        <dbReference type="EMBL" id="MFM9651839.1"/>
    </source>
</evidence>
<comment type="caution">
    <text evidence="2">The sequence shown here is derived from an EMBL/GenBank/DDBJ whole genome shotgun (WGS) entry which is preliminary data.</text>
</comment>
<dbReference type="EMBL" id="JBJVNE010000023">
    <property type="protein sequence ID" value="MFM9651839.1"/>
    <property type="molecule type" value="Genomic_DNA"/>
</dbReference>
<keyword evidence="3" id="KW-1185">Reference proteome</keyword>
<dbReference type="Proteomes" id="UP001631993">
    <property type="component" value="Unassembled WGS sequence"/>
</dbReference>
<proteinExistence type="predicted"/>
<feature type="region of interest" description="Disordered" evidence="1">
    <location>
        <begin position="124"/>
        <end position="146"/>
    </location>
</feature>
<evidence type="ECO:0000313" key="3">
    <source>
        <dbReference type="Proteomes" id="UP001631993"/>
    </source>
</evidence>
<dbReference type="RefSeq" id="WP_409085457.1">
    <property type="nucleotide sequence ID" value="NZ_JBJVMW010000027.1"/>
</dbReference>
<sequence length="146" mass="15824">MFRLAPVPGETTASLICRLAARYGLEEKTLRSSWEWRNYPPRHKSGATRADAEVLLKAAGRRLLARLCGVEQDMLARALPSWEQQDGKLPAAPDAEPAAAWRITGALAGPAAFGCRLCTARRTGTAVQSPGSKGADSTQRRRRVTP</sequence>
<gene>
    <name evidence="2" type="ORF">ACKI1S_37580</name>
</gene>
<feature type="compositionally biased region" description="Polar residues" evidence="1">
    <location>
        <begin position="125"/>
        <end position="137"/>
    </location>
</feature>
<name>A0ABW9IVQ4_STRGJ</name>